<dbReference type="AlphaFoldDB" id="A0A4D7JLQ9"/>
<keyword evidence="2" id="KW-1185">Reference proteome</keyword>
<organism evidence="1 2">
    <name type="scientific">Mangrovivirga cuniculi</name>
    <dbReference type="NCBI Taxonomy" id="2715131"/>
    <lineage>
        <taxon>Bacteria</taxon>
        <taxon>Pseudomonadati</taxon>
        <taxon>Bacteroidota</taxon>
        <taxon>Cytophagia</taxon>
        <taxon>Cytophagales</taxon>
        <taxon>Mangrovivirgaceae</taxon>
        <taxon>Mangrovivirga</taxon>
    </lineage>
</organism>
<sequence>MSEIPIILNTRTFFIFLISLSSNLYLFSQSDYQFGTLPSINVNHKISGNWTLNVKWEGRQVYSQGEINTEFDDLPVYERNDIATLISYKTDLQQVIAVGYLIRFEMGEIFHRSIQQYTFLESGYSSRRSHRISTDQTFSEVEDTEFRFRYRFTIEKPLSGIKVDSREFYLKFNNEYLNVLQGGEYDLEIRIVPLVGYKFTEDFKTEAGLDYRIESIINNTTSHNYWVSLGVYLSF</sequence>
<dbReference type="Proteomes" id="UP000298616">
    <property type="component" value="Chromosome"/>
</dbReference>
<accession>A0A4D7JLQ9</accession>
<name>A0A4D7JLQ9_9BACT</name>
<evidence type="ECO:0008006" key="3">
    <source>
        <dbReference type="Google" id="ProtNLM"/>
    </source>
</evidence>
<reference evidence="1 2" key="1">
    <citation type="submission" date="2018-04" db="EMBL/GenBank/DDBJ databases">
        <title>Complete genome uncultured novel isolate.</title>
        <authorList>
            <person name="Merlino G."/>
        </authorList>
    </citation>
    <scope>NUCLEOTIDE SEQUENCE [LARGE SCALE GENOMIC DNA]</scope>
    <source>
        <strain evidence="2">R1DC9</strain>
    </source>
</reference>
<proteinExistence type="predicted"/>
<evidence type="ECO:0000313" key="1">
    <source>
        <dbReference type="EMBL" id="QCK14440.1"/>
    </source>
</evidence>
<dbReference type="EMBL" id="CP028923">
    <property type="protein sequence ID" value="QCK14440.1"/>
    <property type="molecule type" value="Genomic_DNA"/>
</dbReference>
<dbReference type="OrthoDB" id="1121653at2"/>
<dbReference type="InterPro" id="IPR019619">
    <property type="entry name" value="DUF2490"/>
</dbReference>
<evidence type="ECO:0000313" key="2">
    <source>
        <dbReference type="Proteomes" id="UP000298616"/>
    </source>
</evidence>
<dbReference type="KEGG" id="fpf:DCC35_06645"/>
<protein>
    <recommendedName>
        <fullName evidence="3">DUF2490 domain-containing protein</fullName>
    </recommendedName>
</protein>
<dbReference type="Pfam" id="PF10677">
    <property type="entry name" value="DUF2490"/>
    <property type="match status" value="1"/>
</dbReference>
<gene>
    <name evidence="1" type="ORF">DCC35_06645</name>
</gene>